<dbReference type="AlphaFoldDB" id="A0A644ZXV8"/>
<protein>
    <submittedName>
        <fullName evidence="1">Uncharacterized protein</fullName>
    </submittedName>
</protein>
<name>A0A644ZXV8_9ZZZZ</name>
<proteinExistence type="predicted"/>
<comment type="caution">
    <text evidence="1">The sequence shown here is derived from an EMBL/GenBank/DDBJ whole genome shotgun (WGS) entry which is preliminary data.</text>
</comment>
<evidence type="ECO:0000313" key="1">
    <source>
        <dbReference type="EMBL" id="MPM43473.1"/>
    </source>
</evidence>
<organism evidence="1">
    <name type="scientific">bioreactor metagenome</name>
    <dbReference type="NCBI Taxonomy" id="1076179"/>
    <lineage>
        <taxon>unclassified sequences</taxon>
        <taxon>metagenomes</taxon>
        <taxon>ecological metagenomes</taxon>
    </lineage>
</organism>
<gene>
    <name evidence="1" type="ORF">SDC9_90147</name>
</gene>
<dbReference type="EMBL" id="VSSQ01010116">
    <property type="protein sequence ID" value="MPM43473.1"/>
    <property type="molecule type" value="Genomic_DNA"/>
</dbReference>
<sequence length="196" mass="21855">MPVGDEFAVCGEVDEAVALLLRLFRGSPQKDAGILAALDQLENQRLGNVPDAYINSEIKIGLVGFDRRKRLAFRCHSPEVAHTHTAGDLTPLPDRLQFPVLRMEGAPVVRVRGNPAENRPDAAGEVDGHLARAHRPLVQRQKMLPRLLLHRLVGLRRVPRLLELVPRIDAREDRIEAVAGALFLVERLDDLAQLYL</sequence>
<accession>A0A644ZXV8</accession>
<reference evidence="1" key="1">
    <citation type="submission" date="2019-08" db="EMBL/GenBank/DDBJ databases">
        <authorList>
            <person name="Kucharzyk K."/>
            <person name="Murdoch R.W."/>
            <person name="Higgins S."/>
            <person name="Loffler F."/>
        </authorList>
    </citation>
    <scope>NUCLEOTIDE SEQUENCE</scope>
</reference>